<evidence type="ECO:0000259" key="2">
    <source>
        <dbReference type="Pfam" id="PF00496"/>
    </source>
</evidence>
<dbReference type="PROSITE" id="PS51257">
    <property type="entry name" value="PROKAR_LIPOPROTEIN"/>
    <property type="match status" value="1"/>
</dbReference>
<accession>A0A9D1MYL5</accession>
<sequence length="882" mass="99395">MTSRFSKILSVSLAIMMLLSVGLMTLAACDPDATKDYYDNETDPLVFTTQEVDKVFNPFFSTSAMDSNVVGMTQIGMIANDEKGNPVYGDGEAVVAKDLEIVTEGTPDVDQTTTYYFVLKNDVKFSNGSPLTIKDVFFNLYVYLDPAYTGSSTIYSTDIVGLDEYRTQTADENEQDQFEEKYRVAARARIDALIDAVTNVLDDHVSEMLTEETMAQYLEEWQDVGAAYSKVVEDFRKTCELFREELESDYSASRDTYEDQVFTDEEGNIYRNLLTTDVEMFLLNEGFITWSEKDAKLTSSLVADSEIGSLKNWTQEQAINTVYNAIIPYTVSEVLQYWVTADNLFDFIMRQEMELDRPADGELDFPNISGIQFANLSESVTVNGNSYGVPMYNDDGSVKEGYNEVLKITINNVDPKAIWNFAFAIAPMYYYSDDEHIKEFSFENNRFGVEYKSQTFMNEVVKNPDKIGVPVGAGAYAASKSGGGLDNVTAADFYDMGVIYFERNPYFLMGPAKIKKLRFQVVAANSMLDALATNQVDYAEPNAMPETASELNGMKSQGFDYKRVTTLGYGYIGLNAGKIPNVYVRRAIIYAIDVSMTVSFYQNMAEPIYRSMSKESWAYPQDCVAYYPYIGGAVPENYEDLYMEGKLDESYYEYMTANGISGGTTLTEQQQIAFLTWLMEEKAGYTISGSGLYADNGRNECMFEFTIAGEETNHPAYRALYKASELLNKVGFNVTVRTDKDALKKLANGSLTVWAAAWGSTIDPDMYQVYHKDSTATSVLNWGYRQILNNESRYPFENERISALSELIEEARLTNNQTERAQIYSEALDIVMELAIELPTYQRDDMFAYNTNKIDVSTFYANPTAFKGLTSDIHNVSLVMEQ</sequence>
<dbReference type="Gene3D" id="3.10.105.10">
    <property type="entry name" value="Dipeptide-binding Protein, Domain 3"/>
    <property type="match status" value="2"/>
</dbReference>
<evidence type="ECO:0000313" key="3">
    <source>
        <dbReference type="EMBL" id="HIU91398.1"/>
    </source>
</evidence>
<dbReference type="GO" id="GO:1904680">
    <property type="term" value="F:peptide transmembrane transporter activity"/>
    <property type="evidence" value="ECO:0007669"/>
    <property type="project" value="TreeGrafter"/>
</dbReference>
<evidence type="ECO:0000313" key="4">
    <source>
        <dbReference type="Proteomes" id="UP000886852"/>
    </source>
</evidence>
<dbReference type="Proteomes" id="UP000886852">
    <property type="component" value="Unassembled WGS sequence"/>
</dbReference>
<feature type="domain" description="Solute-binding protein family 5" evidence="2">
    <location>
        <begin position="110"/>
        <end position="165"/>
    </location>
</feature>
<feature type="signal peptide" evidence="1">
    <location>
        <begin position="1"/>
        <end position="27"/>
    </location>
</feature>
<reference evidence="3" key="1">
    <citation type="submission" date="2020-10" db="EMBL/GenBank/DDBJ databases">
        <authorList>
            <person name="Gilroy R."/>
        </authorList>
    </citation>
    <scope>NUCLEOTIDE SEQUENCE</scope>
    <source>
        <strain evidence="3">ChiHjej12B11-7776</strain>
    </source>
</reference>
<dbReference type="EMBL" id="DVOC01000093">
    <property type="protein sequence ID" value="HIU91398.1"/>
    <property type="molecule type" value="Genomic_DNA"/>
</dbReference>
<comment type="caution">
    <text evidence="3">The sequence shown here is derived from an EMBL/GenBank/DDBJ whole genome shotgun (WGS) entry which is preliminary data.</text>
</comment>
<dbReference type="AlphaFoldDB" id="A0A9D1MYL5"/>
<feature type="chain" id="PRO_5038766779" description="Solute-binding protein family 5 domain-containing protein" evidence="1">
    <location>
        <begin position="28"/>
        <end position="882"/>
    </location>
</feature>
<dbReference type="GO" id="GO:0015833">
    <property type="term" value="P:peptide transport"/>
    <property type="evidence" value="ECO:0007669"/>
    <property type="project" value="TreeGrafter"/>
</dbReference>
<dbReference type="SUPFAM" id="SSF53850">
    <property type="entry name" value="Periplasmic binding protein-like II"/>
    <property type="match status" value="2"/>
</dbReference>
<feature type="domain" description="Solute-binding protein family 5" evidence="2">
    <location>
        <begin position="393"/>
        <end position="627"/>
    </location>
</feature>
<dbReference type="Gene3D" id="3.40.190.10">
    <property type="entry name" value="Periplasmic binding protein-like II"/>
    <property type="match status" value="3"/>
</dbReference>
<name>A0A9D1MYL5_9BACT</name>
<dbReference type="InterPro" id="IPR000914">
    <property type="entry name" value="SBP_5_dom"/>
</dbReference>
<reference evidence="3" key="2">
    <citation type="journal article" date="2021" name="PeerJ">
        <title>Extensive microbial diversity within the chicken gut microbiome revealed by metagenomics and culture.</title>
        <authorList>
            <person name="Gilroy R."/>
            <person name="Ravi A."/>
            <person name="Getino M."/>
            <person name="Pursley I."/>
            <person name="Horton D.L."/>
            <person name="Alikhan N.F."/>
            <person name="Baker D."/>
            <person name="Gharbi K."/>
            <person name="Hall N."/>
            <person name="Watson M."/>
            <person name="Adriaenssens E.M."/>
            <person name="Foster-Nyarko E."/>
            <person name="Jarju S."/>
            <person name="Secka A."/>
            <person name="Antonio M."/>
            <person name="Oren A."/>
            <person name="Chaudhuri R.R."/>
            <person name="La Ragione R."/>
            <person name="Hildebrand F."/>
            <person name="Pallen M.J."/>
        </authorList>
    </citation>
    <scope>NUCLEOTIDE SEQUENCE</scope>
    <source>
        <strain evidence="3">ChiHjej12B11-7776</strain>
    </source>
</reference>
<organism evidence="3 4">
    <name type="scientific">Candidatus Fimimonas merdipullorum</name>
    <dbReference type="NCBI Taxonomy" id="2840822"/>
    <lineage>
        <taxon>Bacteria</taxon>
        <taxon>Pseudomonadati</taxon>
        <taxon>Myxococcota</taxon>
        <taxon>Myxococcia</taxon>
        <taxon>Myxococcales</taxon>
        <taxon>Cystobacterineae</taxon>
        <taxon>Myxococcaceae</taxon>
        <taxon>Myxococcaceae incertae sedis</taxon>
        <taxon>Candidatus Fimimonas</taxon>
    </lineage>
</organism>
<dbReference type="InterPro" id="IPR039424">
    <property type="entry name" value="SBP_5"/>
</dbReference>
<dbReference type="Pfam" id="PF00496">
    <property type="entry name" value="SBP_bac_5"/>
    <property type="match status" value="2"/>
</dbReference>
<proteinExistence type="predicted"/>
<keyword evidence="1" id="KW-0732">Signal</keyword>
<protein>
    <recommendedName>
        <fullName evidence="2">Solute-binding protein family 5 domain-containing protein</fullName>
    </recommendedName>
</protein>
<dbReference type="PANTHER" id="PTHR30290">
    <property type="entry name" value="PERIPLASMIC BINDING COMPONENT OF ABC TRANSPORTER"/>
    <property type="match status" value="1"/>
</dbReference>
<evidence type="ECO:0000256" key="1">
    <source>
        <dbReference type="SAM" id="SignalP"/>
    </source>
</evidence>
<gene>
    <name evidence="3" type="ORF">IAC72_05265</name>
</gene>